<dbReference type="Gene3D" id="2.60.40.10">
    <property type="entry name" value="Immunoglobulins"/>
    <property type="match status" value="1"/>
</dbReference>
<dbReference type="GO" id="GO:0005975">
    <property type="term" value="P:carbohydrate metabolic process"/>
    <property type="evidence" value="ECO:0007669"/>
    <property type="project" value="UniProtKB-ARBA"/>
</dbReference>
<evidence type="ECO:0000256" key="2">
    <source>
        <dbReference type="SAM" id="SignalP"/>
    </source>
</evidence>
<dbReference type="InterPro" id="IPR008964">
    <property type="entry name" value="Invasin/intimin_cell_adhesion"/>
</dbReference>
<evidence type="ECO:0000313" key="5">
    <source>
        <dbReference type="Proteomes" id="UP000315395"/>
    </source>
</evidence>
<organism evidence="4 5">
    <name type="scientific">Ornithinimicrobium ciconiae</name>
    <dbReference type="NCBI Taxonomy" id="2594265"/>
    <lineage>
        <taxon>Bacteria</taxon>
        <taxon>Bacillati</taxon>
        <taxon>Actinomycetota</taxon>
        <taxon>Actinomycetes</taxon>
        <taxon>Micrococcales</taxon>
        <taxon>Ornithinimicrobiaceae</taxon>
        <taxon>Ornithinimicrobium</taxon>
    </lineage>
</organism>
<dbReference type="Gene3D" id="3.40.50.12090">
    <property type="match status" value="1"/>
</dbReference>
<proteinExistence type="inferred from homology"/>
<evidence type="ECO:0000259" key="3">
    <source>
        <dbReference type="PROSITE" id="PS51127"/>
    </source>
</evidence>
<dbReference type="Pfam" id="PF02369">
    <property type="entry name" value="Big_1"/>
    <property type="match status" value="1"/>
</dbReference>
<dbReference type="InterPro" id="IPR003344">
    <property type="entry name" value="Big_1_dom"/>
</dbReference>
<evidence type="ECO:0000313" key="4">
    <source>
        <dbReference type="EMBL" id="QDO89906.1"/>
    </source>
</evidence>
<dbReference type="AlphaFoldDB" id="A0A516GEG4"/>
<dbReference type="PROSITE" id="PS51127">
    <property type="entry name" value="BIG1"/>
    <property type="match status" value="1"/>
</dbReference>
<keyword evidence="2" id="KW-0732">Signal</keyword>
<dbReference type="KEGG" id="orz:FNH13_17540"/>
<evidence type="ECO:0000256" key="1">
    <source>
        <dbReference type="ARBA" id="ARBA00010116"/>
    </source>
</evidence>
<dbReference type="InterPro" id="IPR007253">
    <property type="entry name" value="Cell_wall-bd_2"/>
</dbReference>
<accession>A0A516GEG4</accession>
<dbReference type="SMART" id="SM00634">
    <property type="entry name" value="BID_1"/>
    <property type="match status" value="1"/>
</dbReference>
<feature type="domain" description="Big-1" evidence="3">
    <location>
        <begin position="309"/>
        <end position="401"/>
    </location>
</feature>
<dbReference type="OrthoDB" id="5188291at2"/>
<name>A0A516GEG4_9MICO</name>
<feature type="chain" id="PRO_5022187538" description="Big-1 domain-containing protein" evidence="2">
    <location>
        <begin position="36"/>
        <end position="711"/>
    </location>
</feature>
<dbReference type="Pfam" id="PF04122">
    <property type="entry name" value="CW_binding_2"/>
    <property type="match status" value="3"/>
</dbReference>
<dbReference type="SUPFAM" id="SSF49373">
    <property type="entry name" value="Invasin/intimin cell-adhesion fragments"/>
    <property type="match status" value="1"/>
</dbReference>
<dbReference type="EMBL" id="CP041616">
    <property type="protein sequence ID" value="QDO89906.1"/>
    <property type="molecule type" value="Genomic_DNA"/>
</dbReference>
<keyword evidence="5" id="KW-1185">Reference proteome</keyword>
<sequence>MHHTRTSRLRAGLAASSVLPLLAVAVATSAGMASADDATTDREQHQATASSTADVGLTAITPTSALAVAQAMASPSFNVTAANFVAVPPGGDSAGVGDSAVAGFPTQGSTFGVLSSGYVSTIEAPGTFSSSDLGGGNVRGDTDLDVTVLKVDFAVPTGSNCLSFDFRFLSEEYPVYVGSSVNDAFVAELDTSTWTTDDSLISAPDNFAFDAAGEVVSINSTGVGGMSGTNGLGTAFDGTAGSGDSNGGATVRLSASTQVTPGNHSVYFSIFDQADHIFDSAVFLDNLIVGYTPDPEVDCAPGAEIVTHDLDLEPNTGTAPVGTEHTVTATLTDDAGDPVADTSVEFAVSGTHSTTGSATTDASGQATFSYTGTSAGSDTISGCSRPETGEPCSATDSVSFVWTDSEGPAVERISGSDRYGTATAISGNWAPGVDVVYIASGLDYPDAMPAGALGGTHDAPVLLTKPGSLPSVTTAELTRLQPDKIVVMGGSTAISESVVTTLGDYALADTPDEVTRIAGPDRYATAAEAGLTYPAGVQVAYIAKGSDFPDALAAAARGGQLDSPVLLTRTDHLPAATRTALEHLDPDQIIVLGGTGAVEDEILADLAAYTDGTVTRAAGDNRYGTAAAISGDHAPGVDAVFVATGEIYADSMTGAPLTASILGPVVLTQPNNLPAETIAELERLDPQRIIILGGTQAVSAQIQVDLAAYFG</sequence>
<dbReference type="InterPro" id="IPR049804">
    <property type="entry name" value="Choice_anch_L"/>
</dbReference>
<dbReference type="RefSeq" id="WP_143784626.1">
    <property type="nucleotide sequence ID" value="NZ_CP041616.1"/>
</dbReference>
<dbReference type="InterPro" id="IPR051922">
    <property type="entry name" value="Bact_Sporulation_Assoc"/>
</dbReference>
<dbReference type="PANTHER" id="PTHR30032">
    <property type="entry name" value="N-ACETYLMURAMOYL-L-ALANINE AMIDASE-RELATED"/>
    <property type="match status" value="1"/>
</dbReference>
<dbReference type="Proteomes" id="UP000315395">
    <property type="component" value="Chromosome"/>
</dbReference>
<feature type="signal peptide" evidence="2">
    <location>
        <begin position="1"/>
        <end position="35"/>
    </location>
</feature>
<dbReference type="NCBIfam" id="NF038133">
    <property type="entry name" value="choice_anch_L"/>
    <property type="match status" value="1"/>
</dbReference>
<protein>
    <recommendedName>
        <fullName evidence="3">Big-1 domain-containing protein</fullName>
    </recommendedName>
</protein>
<dbReference type="PANTHER" id="PTHR30032:SF1">
    <property type="entry name" value="N-ACETYLMURAMOYL-L-ALANINE AMIDASE LYTC"/>
    <property type="match status" value="1"/>
</dbReference>
<reference evidence="4 5" key="1">
    <citation type="submission" date="2019-07" db="EMBL/GenBank/DDBJ databases">
        <title>complete genome sequencing of Ornithinimicrobium sp. H23M54.</title>
        <authorList>
            <person name="Bae J.-W."/>
            <person name="Lee S.-Y."/>
        </authorList>
    </citation>
    <scope>NUCLEOTIDE SEQUENCE [LARGE SCALE GENOMIC DNA]</scope>
    <source>
        <strain evidence="4 5">H23M54</strain>
    </source>
</reference>
<dbReference type="InterPro" id="IPR013783">
    <property type="entry name" value="Ig-like_fold"/>
</dbReference>
<comment type="similarity">
    <text evidence="1">Belongs to the intimin/invasin family.</text>
</comment>
<gene>
    <name evidence="4" type="ORF">FNH13_17540</name>
</gene>